<dbReference type="Gene3D" id="2.130.10.10">
    <property type="entry name" value="YVTN repeat-like/Quinoprotein amine dehydrogenase"/>
    <property type="match status" value="1"/>
</dbReference>
<dbReference type="SUPFAM" id="SSF50978">
    <property type="entry name" value="WD40 repeat-like"/>
    <property type="match status" value="1"/>
</dbReference>
<dbReference type="GO" id="GO:0080008">
    <property type="term" value="C:Cul4-RING E3 ubiquitin ligase complex"/>
    <property type="evidence" value="ECO:0007669"/>
    <property type="project" value="TreeGrafter"/>
</dbReference>
<keyword evidence="6" id="KW-1185">Reference proteome</keyword>
<keyword evidence="2" id="KW-0677">Repeat</keyword>
<feature type="region of interest" description="Disordered" evidence="4">
    <location>
        <begin position="470"/>
        <end position="516"/>
    </location>
</feature>
<feature type="compositionally biased region" description="Basic residues" evidence="4">
    <location>
        <begin position="234"/>
        <end position="247"/>
    </location>
</feature>
<feature type="compositionally biased region" description="Basic and acidic residues" evidence="4">
    <location>
        <begin position="385"/>
        <end position="399"/>
    </location>
</feature>
<evidence type="ECO:0000256" key="4">
    <source>
        <dbReference type="SAM" id="MobiDB-lite"/>
    </source>
</evidence>
<feature type="compositionally biased region" description="Polar residues" evidence="4">
    <location>
        <begin position="504"/>
        <end position="516"/>
    </location>
</feature>
<feature type="compositionally biased region" description="Low complexity" evidence="4">
    <location>
        <begin position="412"/>
        <end position="444"/>
    </location>
</feature>
<evidence type="ECO:0000313" key="6">
    <source>
        <dbReference type="Proteomes" id="UP000272942"/>
    </source>
</evidence>
<dbReference type="PANTHER" id="PTHR15574:SF21">
    <property type="entry name" value="DDB1- AND CUL4-ASSOCIATED FACTOR 8"/>
    <property type="match status" value="1"/>
</dbReference>
<evidence type="ECO:0000256" key="3">
    <source>
        <dbReference type="PROSITE-ProRule" id="PRU00221"/>
    </source>
</evidence>
<protein>
    <submittedName>
        <fullName evidence="7">WD_REPEATS_REGION domain-containing protein</fullName>
    </submittedName>
</protein>
<organism evidence="7">
    <name type="scientific">Echinostoma caproni</name>
    <dbReference type="NCBI Taxonomy" id="27848"/>
    <lineage>
        <taxon>Eukaryota</taxon>
        <taxon>Metazoa</taxon>
        <taxon>Spiralia</taxon>
        <taxon>Lophotrochozoa</taxon>
        <taxon>Platyhelminthes</taxon>
        <taxon>Trematoda</taxon>
        <taxon>Digenea</taxon>
        <taxon>Plagiorchiida</taxon>
        <taxon>Echinostomata</taxon>
        <taxon>Echinostomatoidea</taxon>
        <taxon>Echinostomatidae</taxon>
        <taxon>Echinostoma</taxon>
    </lineage>
</organism>
<name>A0A183ALZ5_9TREM</name>
<reference evidence="5 6" key="2">
    <citation type="submission" date="2018-11" db="EMBL/GenBank/DDBJ databases">
        <authorList>
            <consortium name="Pathogen Informatics"/>
        </authorList>
    </citation>
    <scope>NUCLEOTIDE SEQUENCE [LARGE SCALE GENOMIC DNA]</scope>
    <source>
        <strain evidence="5 6">Egypt</strain>
    </source>
</reference>
<feature type="compositionally biased region" description="Low complexity" evidence="4">
    <location>
        <begin position="360"/>
        <end position="369"/>
    </location>
</feature>
<dbReference type="AlphaFoldDB" id="A0A183ALZ5"/>
<dbReference type="Proteomes" id="UP000272942">
    <property type="component" value="Unassembled WGS sequence"/>
</dbReference>
<feature type="compositionally biased region" description="Polar residues" evidence="4">
    <location>
        <begin position="470"/>
        <end position="481"/>
    </location>
</feature>
<evidence type="ECO:0000313" key="7">
    <source>
        <dbReference type="WBParaSite" id="ECPE_0000800101-mRNA-1"/>
    </source>
</evidence>
<keyword evidence="1 3" id="KW-0853">WD repeat</keyword>
<feature type="compositionally biased region" description="Basic and acidic residues" evidence="4">
    <location>
        <begin position="203"/>
        <end position="222"/>
    </location>
</feature>
<feature type="region of interest" description="Disordered" evidence="4">
    <location>
        <begin position="342"/>
        <end position="444"/>
    </location>
</feature>
<reference evidence="7" key="1">
    <citation type="submission" date="2016-06" db="UniProtKB">
        <authorList>
            <consortium name="WormBaseParasite"/>
        </authorList>
    </citation>
    <scope>IDENTIFICATION</scope>
</reference>
<dbReference type="WBParaSite" id="ECPE_0000800101-mRNA-1">
    <property type="protein sequence ID" value="ECPE_0000800101-mRNA-1"/>
    <property type="gene ID" value="ECPE_0000800101"/>
</dbReference>
<evidence type="ECO:0000256" key="1">
    <source>
        <dbReference type="ARBA" id="ARBA00022574"/>
    </source>
</evidence>
<evidence type="ECO:0000256" key="2">
    <source>
        <dbReference type="ARBA" id="ARBA00022737"/>
    </source>
</evidence>
<feature type="region of interest" description="Disordered" evidence="4">
    <location>
        <begin position="174"/>
        <end position="288"/>
    </location>
</feature>
<dbReference type="InterPro" id="IPR015943">
    <property type="entry name" value="WD40/YVTN_repeat-like_dom_sf"/>
</dbReference>
<dbReference type="InterPro" id="IPR036322">
    <property type="entry name" value="WD40_repeat_dom_sf"/>
</dbReference>
<evidence type="ECO:0000313" key="5">
    <source>
        <dbReference type="EMBL" id="VDP82486.1"/>
    </source>
</evidence>
<feature type="compositionally biased region" description="Polar residues" evidence="4">
    <location>
        <begin position="400"/>
        <end position="411"/>
    </location>
</feature>
<dbReference type="InterPro" id="IPR045151">
    <property type="entry name" value="DCAF8"/>
</dbReference>
<dbReference type="PROSITE" id="PS50082">
    <property type="entry name" value="WD_REPEATS_2"/>
    <property type="match status" value="1"/>
</dbReference>
<sequence length="516" mass="56364">MLVVSATFFGPNSEYVVSGSDDGFFYIWDRESEGIVQWLHADSDGAVNVIESHPTLPVLASAGLDFDFKVWTPLHPLSEPDDLSHLKYTFSRVPPDILRLRRSRLAHALFPTNRSNGSRVVSEDVPTTASELNEVNSNVTRQTTSVQPSADTLIENGACASKVIGESGSSLVVEPPVVASPQQTLRKRRRYHSSTSDVPDMPEENRSRDSEIGMRLEVHSDSGDCDGLSPRSSGSRHFRRPRRRRRFSPTADRNTSECMEVKLEASSNPVEPISSTHSVEKRESSTVQPRLPQYLLPFNQRDLELRVAQNWVNRTCELRQMDSLDEVDSRIMSALETVAQLHARESRPENDSHESDESSDTNGSTDDSGIMGSFLLIRRPNCPTEHSEETLTTRDRSEQAMDNANSDNGSWTTYDSTQSTESSQDSLASHTSTSSSSTSTISSGSGVTAVAASTLSLLSPISNGSELSNSHYSGLDNTQPDCITASDVGGDTTADGELPIAESSDYSQINNPAASD</sequence>
<gene>
    <name evidence="5" type="ORF">ECPE_LOCUS7980</name>
</gene>
<dbReference type="EMBL" id="UZAN01045341">
    <property type="protein sequence ID" value="VDP82486.1"/>
    <property type="molecule type" value="Genomic_DNA"/>
</dbReference>
<dbReference type="InterPro" id="IPR001680">
    <property type="entry name" value="WD40_rpt"/>
</dbReference>
<dbReference type="GO" id="GO:0005737">
    <property type="term" value="C:cytoplasm"/>
    <property type="evidence" value="ECO:0007669"/>
    <property type="project" value="TreeGrafter"/>
</dbReference>
<feature type="compositionally biased region" description="Basic and acidic residues" evidence="4">
    <location>
        <begin position="342"/>
        <end position="356"/>
    </location>
</feature>
<dbReference type="PANTHER" id="PTHR15574">
    <property type="entry name" value="WD REPEAT DOMAIN-CONTAINING FAMILY"/>
    <property type="match status" value="1"/>
</dbReference>
<feature type="compositionally biased region" description="Polar residues" evidence="4">
    <location>
        <begin position="265"/>
        <end position="277"/>
    </location>
</feature>
<dbReference type="OrthoDB" id="4869960at2759"/>
<accession>A0A183ALZ5</accession>
<feature type="repeat" description="WD" evidence="3">
    <location>
        <begin position="1"/>
        <end position="29"/>
    </location>
</feature>
<proteinExistence type="predicted"/>